<sequence>MRYKGFKTESYQMIPVLGLEEINDKKKYNYIINRVTEMNKSYANKGIGNRVRDQKTGEITQVDAPNFSYRLYKDDGKIQQHVTVPRNLKDTLLTTLFNDMHKGCKFTPSKLDLSGEHLTAFAIKGNPHLAIDLEGKYHQQIKNLFQGISKHEKLLYNITIKEVENQKQRRREMERAMTGGTGKFVMKQTKKLSQLAWNGTKNKSDEGVKEFMEGMEAIKEWFLPANKKNEAHPLSRIRLEAENIHFMDCEILFLLWTNNTKKVTSFKNKLEKLMEQMQGENKLKVTEIKPDLTKIAHGHIQYEKTPLLCLYQTELDKFLYIPEPDDVKEVFYNECQQKTQIPEVMFKNQKGALALCKELYTNTVAYMPKPISATDIDNRIKAMLLVGEQGSGKTSLIENQILETFLAGATDEKEWLKHGKSTIAFEVADGALIQSVQQHIPDWAKRNVIVINHADTENPVYVGFHDVLKVNKESRSIKKQVADTETKILLDSIGDSSKTIAVERHFKAALQASYEAGKGNLVDALSILKDETYFNVIVNKLIDLKKYTLVNVLKGNMEDMKNDPTVLKTIKNRIMPFMADEDFMNLVAQDVNQEIDFWKWMNGEPYLVLIYLPGSGQEISQELRKFLFTNYFVKIWMLMLARERIEKEKRKECLVIIDELHQVIDQRAIQNLFGSLFKEPRKYRFRFIFSIHGWSSFNEAGKNKDKLIGAIEDARPNLVLLKGGDGFFKSMASLLAPYDLKDYTSLMNSKFCGVFRIDAGGKTHIFMAQLIEPASMRLPIYQKISLEESRNLMNCLGRSRIEVEAKIHGIKKEEKTEKPKEDVTAKKDEKKEETACNNKQEKSRNGFAMISRESGFQPVN</sequence>
<keyword evidence="3" id="KW-1185">Reference proteome</keyword>
<dbReference type="Proteomes" id="UP000661691">
    <property type="component" value="Unassembled WGS sequence"/>
</dbReference>
<evidence type="ECO:0000313" key="2">
    <source>
        <dbReference type="EMBL" id="MBD1373841.1"/>
    </source>
</evidence>
<evidence type="ECO:0008006" key="4">
    <source>
        <dbReference type="Google" id="ProtNLM"/>
    </source>
</evidence>
<feature type="region of interest" description="Disordered" evidence="1">
    <location>
        <begin position="814"/>
        <end position="860"/>
    </location>
</feature>
<dbReference type="Gene3D" id="3.40.50.300">
    <property type="entry name" value="P-loop containing nucleotide triphosphate hydrolases"/>
    <property type="match status" value="1"/>
</dbReference>
<reference evidence="2" key="1">
    <citation type="submission" date="2020-09" db="EMBL/GenBank/DDBJ databases">
        <title>A novel bacterium of genus Hazenella, isolated from South China Sea.</title>
        <authorList>
            <person name="Huang H."/>
            <person name="Mo K."/>
            <person name="Hu Y."/>
        </authorList>
    </citation>
    <scope>NUCLEOTIDE SEQUENCE</scope>
    <source>
        <strain evidence="2">IB182357</strain>
    </source>
</reference>
<gene>
    <name evidence="2" type="ORF">IC620_15965</name>
</gene>
<evidence type="ECO:0000256" key="1">
    <source>
        <dbReference type="SAM" id="MobiDB-lite"/>
    </source>
</evidence>
<evidence type="ECO:0000313" key="3">
    <source>
        <dbReference type="Proteomes" id="UP000661691"/>
    </source>
</evidence>
<dbReference type="SUPFAM" id="SSF52540">
    <property type="entry name" value="P-loop containing nucleoside triphosphate hydrolases"/>
    <property type="match status" value="1"/>
</dbReference>
<dbReference type="InterPro" id="IPR027417">
    <property type="entry name" value="P-loop_NTPase"/>
</dbReference>
<protein>
    <recommendedName>
        <fullName evidence="4">AAA+ ATPase domain-containing protein</fullName>
    </recommendedName>
</protein>
<feature type="compositionally biased region" description="Basic and acidic residues" evidence="1">
    <location>
        <begin position="814"/>
        <end position="844"/>
    </location>
</feature>
<dbReference type="RefSeq" id="WP_191142801.1">
    <property type="nucleotide sequence ID" value="NZ_JACXAH010000040.1"/>
</dbReference>
<name>A0A926N891_9BACL</name>
<organism evidence="2 3">
    <name type="scientific">Polycladospora coralii</name>
    <dbReference type="NCBI Taxonomy" id="2771432"/>
    <lineage>
        <taxon>Bacteria</taxon>
        <taxon>Bacillati</taxon>
        <taxon>Bacillota</taxon>
        <taxon>Bacilli</taxon>
        <taxon>Bacillales</taxon>
        <taxon>Thermoactinomycetaceae</taxon>
        <taxon>Polycladospora</taxon>
    </lineage>
</organism>
<accession>A0A926N891</accession>
<dbReference type="EMBL" id="JACXAH010000040">
    <property type="protein sequence ID" value="MBD1373841.1"/>
    <property type="molecule type" value="Genomic_DNA"/>
</dbReference>
<dbReference type="AlphaFoldDB" id="A0A926N891"/>
<proteinExistence type="predicted"/>
<comment type="caution">
    <text evidence="2">The sequence shown here is derived from an EMBL/GenBank/DDBJ whole genome shotgun (WGS) entry which is preliminary data.</text>
</comment>